<evidence type="ECO:0000256" key="7">
    <source>
        <dbReference type="ARBA" id="ARBA00022688"/>
    </source>
</evidence>
<keyword evidence="15" id="KW-1185">Reference proteome</keyword>
<keyword evidence="6 12" id="KW-0808">Transferase</keyword>
<dbReference type="NCBIfam" id="TIGR01474">
    <property type="entry name" value="ubiA_proteo"/>
    <property type="match status" value="1"/>
</dbReference>
<organism evidence="14 15">
    <name type="scientific">Ignatzschineria ureiclastica</name>
    <dbReference type="NCBI Taxonomy" id="472582"/>
    <lineage>
        <taxon>Bacteria</taxon>
        <taxon>Pseudomonadati</taxon>
        <taxon>Pseudomonadota</taxon>
        <taxon>Gammaproteobacteria</taxon>
        <taxon>Cardiobacteriales</taxon>
        <taxon>Ignatzschineriaceae</taxon>
        <taxon>Ignatzschineria</taxon>
    </lineage>
</organism>
<keyword evidence="7 12" id="KW-0831">Ubiquinone biosynthesis</keyword>
<feature type="transmembrane region" description="Helical" evidence="12">
    <location>
        <begin position="162"/>
        <end position="180"/>
    </location>
</feature>
<evidence type="ECO:0000256" key="8">
    <source>
        <dbReference type="ARBA" id="ARBA00022692"/>
    </source>
</evidence>
<evidence type="ECO:0000256" key="9">
    <source>
        <dbReference type="ARBA" id="ARBA00022842"/>
    </source>
</evidence>
<comment type="cofactor">
    <cofactor evidence="1 12">
        <name>Mg(2+)</name>
        <dbReference type="ChEBI" id="CHEBI:18420"/>
    </cofactor>
</comment>
<dbReference type="PANTHER" id="PTHR11048">
    <property type="entry name" value="PRENYLTRANSFERASES"/>
    <property type="match status" value="1"/>
</dbReference>
<keyword evidence="10 12" id="KW-1133">Transmembrane helix</keyword>
<dbReference type="Proteomes" id="UP000245020">
    <property type="component" value="Unassembled WGS sequence"/>
</dbReference>
<evidence type="ECO:0000256" key="3">
    <source>
        <dbReference type="ARBA" id="ARBA00005985"/>
    </source>
</evidence>
<dbReference type="GO" id="GO:0008412">
    <property type="term" value="F:4-hydroxybenzoate polyprenyltransferase activity"/>
    <property type="evidence" value="ECO:0007669"/>
    <property type="project" value="UniProtKB-UniRule"/>
</dbReference>
<sequence length="290" mass="33237">MLQIQHIPYYLQLMRVEKPIGSYLLMWPTLWAIWMASEGAPQAHIVVIFMLGVFLMRSAGCVINDIADRDIDKHVERTKNRPLTAGKVSLKEAISLLVLLVVLSGILALFLSWKTLLLSIPALLIALSYPFMKRFHSLPQAHLGVAFAFGILMAFMEIQGRIPAVGYLLFVTNILWTLIYDTEYAMSDREEDKALNIKSSALLFEALLGKRDYYLIIALQVLMVLCLITIALQLQITTYFLWAIFFVIILFYYQVTLIKTHDKIRCFQAFLHNHYVGLVIFIGLFLNYLP</sequence>
<comment type="pathway">
    <text evidence="12">Cofactor biosynthesis; ubiquinone biosynthesis.</text>
</comment>
<keyword evidence="9 12" id="KW-0460">Magnesium</keyword>
<dbReference type="InterPro" id="IPR044878">
    <property type="entry name" value="UbiA_sf"/>
</dbReference>
<protein>
    <recommendedName>
        <fullName evidence="12 13">4-hydroxybenzoate octaprenyltransferase</fullName>
        <ecNumber evidence="12 13">2.5.1.39</ecNumber>
    </recommendedName>
    <alternativeName>
        <fullName evidence="12">4-HB polyprenyltransferase</fullName>
    </alternativeName>
</protein>
<evidence type="ECO:0000256" key="1">
    <source>
        <dbReference type="ARBA" id="ARBA00001946"/>
    </source>
</evidence>
<dbReference type="InterPro" id="IPR000537">
    <property type="entry name" value="UbiA_prenyltransferase"/>
</dbReference>
<dbReference type="Gene3D" id="1.10.357.140">
    <property type="entry name" value="UbiA prenyltransferase"/>
    <property type="match status" value="1"/>
</dbReference>
<evidence type="ECO:0000256" key="4">
    <source>
        <dbReference type="ARBA" id="ARBA00022475"/>
    </source>
</evidence>
<feature type="transmembrane region" description="Helical" evidence="12">
    <location>
        <begin position="213"/>
        <end position="233"/>
    </location>
</feature>
<dbReference type="Pfam" id="PF01040">
    <property type="entry name" value="UbiA"/>
    <property type="match status" value="1"/>
</dbReference>
<comment type="subcellular location">
    <subcellularLocation>
        <location evidence="12">Cell inner membrane</location>
        <topology evidence="12">Multi-pass membrane protein</topology>
    </subcellularLocation>
    <subcellularLocation>
        <location evidence="2">Membrane</location>
        <topology evidence="2">Multi-pass membrane protein</topology>
    </subcellularLocation>
</comment>
<dbReference type="EC" id="2.5.1.39" evidence="12 13"/>
<keyword evidence="11 12" id="KW-0472">Membrane</keyword>
<evidence type="ECO:0000256" key="13">
    <source>
        <dbReference type="NCBIfam" id="TIGR01474"/>
    </source>
</evidence>
<dbReference type="PANTHER" id="PTHR11048:SF28">
    <property type="entry name" value="4-HYDROXYBENZOATE POLYPRENYLTRANSFERASE, MITOCHONDRIAL"/>
    <property type="match status" value="1"/>
</dbReference>
<feature type="transmembrane region" description="Helical" evidence="12">
    <location>
        <begin position="139"/>
        <end position="156"/>
    </location>
</feature>
<dbReference type="PROSITE" id="PS00943">
    <property type="entry name" value="UBIA"/>
    <property type="match status" value="1"/>
</dbReference>
<dbReference type="OrthoDB" id="9782418at2"/>
<comment type="catalytic activity">
    <reaction evidence="12">
        <text>all-trans-octaprenyl diphosphate + 4-hydroxybenzoate = 4-hydroxy-3-(all-trans-octaprenyl)benzoate + diphosphate</text>
        <dbReference type="Rhea" id="RHEA:27782"/>
        <dbReference type="ChEBI" id="CHEBI:1617"/>
        <dbReference type="ChEBI" id="CHEBI:17879"/>
        <dbReference type="ChEBI" id="CHEBI:33019"/>
        <dbReference type="ChEBI" id="CHEBI:57711"/>
        <dbReference type="EC" id="2.5.1.39"/>
    </reaction>
</comment>
<evidence type="ECO:0000256" key="12">
    <source>
        <dbReference type="HAMAP-Rule" id="MF_01635"/>
    </source>
</evidence>
<dbReference type="InterPro" id="IPR006370">
    <property type="entry name" value="HB_polyprenyltransferase-like"/>
</dbReference>
<dbReference type="FunFam" id="1.20.120.1780:FF:000001">
    <property type="entry name" value="4-hydroxybenzoate octaprenyltransferase"/>
    <property type="match status" value="1"/>
</dbReference>
<comment type="caution">
    <text evidence="14">The sequence shown here is derived from an EMBL/GenBank/DDBJ whole genome shotgun (WGS) entry which is preliminary data.</text>
</comment>
<evidence type="ECO:0000256" key="11">
    <source>
        <dbReference type="ARBA" id="ARBA00023136"/>
    </source>
</evidence>
<dbReference type="GO" id="GO:0005886">
    <property type="term" value="C:plasma membrane"/>
    <property type="evidence" value="ECO:0007669"/>
    <property type="project" value="UniProtKB-SubCell"/>
</dbReference>
<evidence type="ECO:0000313" key="14">
    <source>
        <dbReference type="EMBL" id="PWD80390.1"/>
    </source>
</evidence>
<feature type="transmembrane region" description="Helical" evidence="12">
    <location>
        <begin position="239"/>
        <end position="258"/>
    </location>
</feature>
<dbReference type="HAMAP" id="MF_01635">
    <property type="entry name" value="UbiA"/>
    <property type="match status" value="1"/>
</dbReference>
<reference evidence="15" key="1">
    <citation type="submission" date="2018-05" db="EMBL/GenBank/DDBJ databases">
        <title>Ignatzschineria dubaiensis sp. nov., isolated from necrotic foot tissues of dromedaries (Camelus dromedarius) and associated maggots in Dubai, United Arab Emirates.</title>
        <authorList>
            <person name="Tsang C.C."/>
            <person name="Tang J.Y.M."/>
            <person name="Fong J.Y.H."/>
            <person name="Kinne J."/>
            <person name="Lee H.H."/>
            <person name="Joseph M."/>
            <person name="Jose S."/>
            <person name="Schuster R.K."/>
            <person name="Tang Y."/>
            <person name="Sivakumar S."/>
            <person name="Chen J.H.K."/>
            <person name="Teng J.L.L."/>
            <person name="Lau S.K.P."/>
            <person name="Wernery U."/>
            <person name="Woo P.C.Y."/>
        </authorList>
    </citation>
    <scope>NUCLEOTIDE SEQUENCE [LARGE SCALE GENOMIC DNA]</scope>
    <source>
        <strain evidence="15">KCTC 22644</strain>
    </source>
</reference>
<keyword evidence="8 12" id="KW-0812">Transmembrane</keyword>
<dbReference type="InterPro" id="IPR039653">
    <property type="entry name" value="Prenyltransferase"/>
</dbReference>
<keyword evidence="5 12" id="KW-0997">Cell inner membrane</keyword>
<feature type="transmembrane region" description="Helical" evidence="12">
    <location>
        <begin position="43"/>
        <end position="67"/>
    </location>
</feature>
<dbReference type="InterPro" id="IPR030470">
    <property type="entry name" value="UbiA_prenylTrfase_CS"/>
</dbReference>
<dbReference type="UniPathway" id="UPA00232"/>
<dbReference type="FunFam" id="1.10.357.140:FF:000002">
    <property type="entry name" value="4-hydroxybenzoate octaprenyltransferase"/>
    <property type="match status" value="1"/>
</dbReference>
<evidence type="ECO:0000256" key="5">
    <source>
        <dbReference type="ARBA" id="ARBA00022519"/>
    </source>
</evidence>
<dbReference type="CDD" id="cd13959">
    <property type="entry name" value="PT_UbiA_COQ2"/>
    <property type="match status" value="1"/>
</dbReference>
<evidence type="ECO:0000256" key="2">
    <source>
        <dbReference type="ARBA" id="ARBA00004141"/>
    </source>
</evidence>
<keyword evidence="4 12" id="KW-1003">Cell membrane</keyword>
<evidence type="ECO:0000256" key="10">
    <source>
        <dbReference type="ARBA" id="ARBA00022989"/>
    </source>
</evidence>
<feature type="transmembrane region" description="Helical" evidence="12">
    <location>
        <begin position="270"/>
        <end position="289"/>
    </location>
</feature>
<dbReference type="RefSeq" id="WP_109189834.1">
    <property type="nucleotide sequence ID" value="NZ_BMYA01000004.1"/>
</dbReference>
<evidence type="ECO:0000313" key="15">
    <source>
        <dbReference type="Proteomes" id="UP000245020"/>
    </source>
</evidence>
<feature type="transmembrane region" description="Helical" evidence="12">
    <location>
        <begin position="20"/>
        <end position="37"/>
    </location>
</feature>
<comment type="similarity">
    <text evidence="3 12">Belongs to the UbiA prenyltransferase family.</text>
</comment>
<proteinExistence type="inferred from homology"/>
<name>A0A2U2ACK1_9GAMM</name>
<evidence type="ECO:0000256" key="6">
    <source>
        <dbReference type="ARBA" id="ARBA00022679"/>
    </source>
</evidence>
<accession>A0A2U2ACK1</accession>
<dbReference type="GO" id="GO:0006744">
    <property type="term" value="P:ubiquinone biosynthetic process"/>
    <property type="evidence" value="ECO:0007669"/>
    <property type="project" value="UniProtKB-UniRule"/>
</dbReference>
<feature type="transmembrane region" description="Helical" evidence="12">
    <location>
        <begin position="116"/>
        <end position="132"/>
    </location>
</feature>
<dbReference type="AlphaFoldDB" id="A0A2U2ACK1"/>
<gene>
    <name evidence="12" type="primary">ubiA</name>
    <name evidence="14" type="ORF">DC083_08720</name>
</gene>
<dbReference type="EMBL" id="QEWQ01000006">
    <property type="protein sequence ID" value="PWD80390.1"/>
    <property type="molecule type" value="Genomic_DNA"/>
</dbReference>
<feature type="transmembrane region" description="Helical" evidence="12">
    <location>
        <begin position="88"/>
        <end position="110"/>
    </location>
</feature>
<comment type="function">
    <text evidence="12">Catalyzes the prenylation of para-hydroxybenzoate (PHB) with an all-trans polyprenyl group. Mediates the second step in the final reaction sequence of ubiquinone-8 (UQ-8) biosynthesis, which is the condensation of the polyisoprenoid side chain with PHB, generating the first membrane-bound Q intermediate 3-octaprenyl-4-hydroxybenzoate.</text>
</comment>